<dbReference type="InterPro" id="IPR036656">
    <property type="entry name" value="QCR9_sf"/>
</dbReference>
<feature type="coiled-coil region" evidence="16">
    <location>
        <begin position="366"/>
        <end position="463"/>
    </location>
</feature>
<evidence type="ECO:0000256" key="15">
    <source>
        <dbReference type="ARBA" id="ARBA00076299"/>
    </source>
</evidence>
<dbReference type="FunFam" id="1.20.5.260:FF:000001">
    <property type="entry name" value="Cytochrome b-c1 complex subunit 9"/>
    <property type="match status" value="1"/>
</dbReference>
<dbReference type="Pfam" id="PF05365">
    <property type="entry name" value="UCR_UQCRX_QCR9"/>
    <property type="match status" value="1"/>
</dbReference>
<evidence type="ECO:0000256" key="3">
    <source>
        <dbReference type="ARBA" id="ARBA00007856"/>
    </source>
</evidence>
<name>A0A0V1KRA5_9BILA</name>
<dbReference type="GO" id="GO:0005815">
    <property type="term" value="C:microtubule organizing center"/>
    <property type="evidence" value="ECO:0007669"/>
    <property type="project" value="TreeGrafter"/>
</dbReference>
<keyword evidence="10" id="KW-1133">Transmembrane helix</keyword>
<dbReference type="GO" id="GO:0030705">
    <property type="term" value="P:cytoskeleton-dependent intracellular transport"/>
    <property type="evidence" value="ECO:0007669"/>
    <property type="project" value="InterPro"/>
</dbReference>
<dbReference type="InterPro" id="IPR036872">
    <property type="entry name" value="CH_dom_sf"/>
</dbReference>
<evidence type="ECO:0000256" key="6">
    <source>
        <dbReference type="ARBA" id="ARBA00022660"/>
    </source>
</evidence>
<evidence type="ECO:0000313" key="20">
    <source>
        <dbReference type="Proteomes" id="UP000054721"/>
    </source>
</evidence>
<comment type="similarity">
    <text evidence="3">Belongs to the UQCR10/QCR9 family.</text>
</comment>
<dbReference type="AlphaFoldDB" id="A0A0V1KRA5"/>
<feature type="coiled-coil region" evidence="16">
    <location>
        <begin position="640"/>
        <end position="674"/>
    </location>
</feature>
<dbReference type="Pfam" id="PF05622">
    <property type="entry name" value="HOOK"/>
    <property type="match status" value="2"/>
</dbReference>
<sequence length="1279" mass="147352">MGKKAKEDIYSTANFVSLYLYSGYGSISDSTNVEHDYDCLLKWMMSLQANVPHIELNELTSGRAFIDALRVIDSNYFNDAWMEVFKDANYEEREWRLRANVLRKILKSVLKYNEEICNNVISKNILPNVMVIARDGSKEEIIKFIRIVVAAAVNGPGRDGMIKNIFDLEKSVQHTLMLTIQGLEFEGDNSGELEVECKSAVNNSVSLADLSLRCEQMEKQMKHLTAERDSYVQEIDKLKHQLSLVCKRNEDSENERQREISELKIQIETLRDSLDESESARDQMATEYDELLRQVQHSQMMKENSDNAEKVRKLVDEVDELRARVAEADALGDYVATLEKKLGSVQFLLDLYIEVVGDLKAQVKALEELESNNLKLSVDFEEEQRKSHTYKLEAGVYKRQAQSLEQRLEEAVEKSLQLEKEKQLIADRLAVLDQEHDRTLWERNQLSSRVEELRKRLQADENKMDVDFLAGGKSSPRAEIDVDIESKIALAGDAPMEIKHMLFKLKHENRILTETLTKEREQQKKCFDQASEEKCRLQSIIGDLEGKLSSLLIACAVNDRDNSGKSNCENIDPQQDVEEVCRLKGKISRLYECVADKEREIVNLKTAHTETLEKARQVIYHLDVAVKMNADDSNYTVADVEAMKARLVQNEATIEDLKEENNRQQIMFEQEERLITTAFYELAWQMHRKASEDRLAACLSDPVTFLAEQRKIVCTKPSSSSFLSTASNYAFSSSVNPSSSALFHKILLIRVVLAVIAHCLLKNEKMNILPKKRWHVRTKDNVAKVRRDIAQAEVEERQRLARVQLAEQEARTRFLISKVEHLIPKERNNVVTVDQLDASGHVNLFADFEFQESTNFGLNREAEQEKRLLKEKEERRIGLLKYLGEGSSEYTKKLAWWQQVPDRHRTKPADNNDVHSSLDVVDVKRGQVNNNHKRKKKMMLSVDELRRKRLNREREERLKAEKLKRKHENNLHERDGGGVDNQQAESAADDNVKPKYSNQFNPIIAKQNRKIDYIVDNFYLYLPNSPLSINNVGATKTKPFMEKIYRYIFQRSATFVLAGVIGAFYMERAVDVICDNIFDKVNEGKQFHDLVKKLESEGKNFCECNFSKCPMMSLQANVPHIELNELTSGRAFIDALRVIDSNYFNDAWMEVFKDANYEEREWRLRANVLRKILKSVLKYNEEICNNVISKNILPNVMVIARDGSKEEIIKFIRIVVAAAVNGPGRDGMIKNIFDLEKSVQHTLMLTIQGVLVYHILELSTKTKTHTKHHTKTNNNHTAQ</sequence>
<gene>
    <name evidence="19" type="ORF">T02_9548</name>
</gene>
<evidence type="ECO:0000256" key="10">
    <source>
        <dbReference type="ARBA" id="ARBA00022989"/>
    </source>
</evidence>
<dbReference type="PANTHER" id="PTHR18947">
    <property type="entry name" value="HOOK PROTEINS"/>
    <property type="match status" value="1"/>
</dbReference>
<evidence type="ECO:0000256" key="4">
    <source>
        <dbReference type="ARBA" id="ARBA00022448"/>
    </source>
</evidence>
<keyword evidence="5" id="KW-0963">Cytoplasm</keyword>
<organism evidence="19 20">
    <name type="scientific">Trichinella nativa</name>
    <dbReference type="NCBI Taxonomy" id="6335"/>
    <lineage>
        <taxon>Eukaryota</taxon>
        <taxon>Metazoa</taxon>
        <taxon>Ecdysozoa</taxon>
        <taxon>Nematoda</taxon>
        <taxon>Enoplea</taxon>
        <taxon>Dorylaimia</taxon>
        <taxon>Trichinellida</taxon>
        <taxon>Trichinellidae</taxon>
        <taxon>Trichinella</taxon>
    </lineage>
</organism>
<dbReference type="PANTHER" id="PTHR18947:SF28">
    <property type="entry name" value="GIRDIN, ISOFORM A"/>
    <property type="match status" value="1"/>
</dbReference>
<evidence type="ECO:0000256" key="2">
    <source>
        <dbReference type="ARBA" id="ARBA00004496"/>
    </source>
</evidence>
<comment type="subcellular location">
    <subcellularLocation>
        <location evidence="2">Cytoplasm</location>
    </subcellularLocation>
    <subcellularLocation>
        <location evidence="1">Mitochondrion inner membrane</location>
        <topology evidence="1">Single-pass membrane protein</topology>
    </subcellularLocation>
</comment>
<keyword evidence="11 16" id="KW-0175">Coiled coil</keyword>
<dbReference type="InterPro" id="IPR019339">
    <property type="entry name" value="CIR_N_dom"/>
</dbReference>
<evidence type="ECO:0000256" key="9">
    <source>
        <dbReference type="ARBA" id="ARBA00022982"/>
    </source>
</evidence>
<dbReference type="CDD" id="cd22211">
    <property type="entry name" value="HkD_SF"/>
    <property type="match status" value="2"/>
</dbReference>
<keyword evidence="7" id="KW-0812">Transmembrane</keyword>
<evidence type="ECO:0000313" key="19">
    <source>
        <dbReference type="EMBL" id="KRZ49342.1"/>
    </source>
</evidence>
<dbReference type="OrthoDB" id="2159131at2759"/>
<evidence type="ECO:0000256" key="12">
    <source>
        <dbReference type="ARBA" id="ARBA00023128"/>
    </source>
</evidence>
<keyword evidence="8" id="KW-0999">Mitochondrion inner membrane</keyword>
<accession>A0A0V1KRA5</accession>
<feature type="region of interest" description="Disordered" evidence="17">
    <location>
        <begin position="953"/>
        <end position="994"/>
    </location>
</feature>
<evidence type="ECO:0000256" key="11">
    <source>
        <dbReference type="ARBA" id="ARBA00023054"/>
    </source>
</evidence>
<feature type="compositionally biased region" description="Basic and acidic residues" evidence="17">
    <location>
        <begin position="968"/>
        <end position="977"/>
    </location>
</feature>
<dbReference type="Gene3D" id="1.10.418.10">
    <property type="entry name" value="Calponin-like domain"/>
    <property type="match status" value="2"/>
</dbReference>
<protein>
    <recommendedName>
        <fullName evidence="14">Cytochrome b-c1 complex subunit 9</fullName>
    </recommendedName>
    <alternativeName>
        <fullName evidence="15">Complex III subunit X</fullName>
    </alternativeName>
</protein>
<dbReference type="GO" id="GO:0051959">
    <property type="term" value="F:dynein light intermediate chain binding"/>
    <property type="evidence" value="ECO:0007669"/>
    <property type="project" value="TreeGrafter"/>
</dbReference>
<evidence type="ECO:0000256" key="8">
    <source>
        <dbReference type="ARBA" id="ARBA00022792"/>
    </source>
</evidence>
<evidence type="ECO:0000256" key="14">
    <source>
        <dbReference type="ARBA" id="ARBA00068509"/>
    </source>
</evidence>
<evidence type="ECO:0000256" key="1">
    <source>
        <dbReference type="ARBA" id="ARBA00004434"/>
    </source>
</evidence>
<keyword evidence="4" id="KW-0813">Transport</keyword>
<keyword evidence="12" id="KW-0496">Mitochondrion</keyword>
<dbReference type="SUPFAM" id="SSF116907">
    <property type="entry name" value="Hook domain"/>
    <property type="match status" value="2"/>
</dbReference>
<evidence type="ECO:0000256" key="13">
    <source>
        <dbReference type="ARBA" id="ARBA00023136"/>
    </source>
</evidence>
<feature type="domain" description="CBF1-interacting co-repressor CIR N-terminal" evidence="18">
    <location>
        <begin position="773"/>
        <end position="809"/>
    </location>
</feature>
<dbReference type="GO" id="GO:0008017">
    <property type="term" value="F:microtubule binding"/>
    <property type="evidence" value="ECO:0007669"/>
    <property type="project" value="InterPro"/>
</dbReference>
<dbReference type="SUPFAM" id="SSF81514">
    <property type="entry name" value="Subunit X (non-heme 7 kDa protein) of cytochrome bc1 complex (Ubiquinol-cytochrome c reductase)"/>
    <property type="match status" value="1"/>
</dbReference>
<dbReference type="STRING" id="6335.A0A0V1KRA5"/>
<keyword evidence="9" id="KW-0249">Electron transport</keyword>
<dbReference type="Pfam" id="PF19047">
    <property type="entry name" value="HOOK_N"/>
    <property type="match status" value="2"/>
</dbReference>
<keyword evidence="20" id="KW-1185">Reference proteome</keyword>
<dbReference type="GO" id="GO:0031122">
    <property type="term" value="P:cytoplasmic microtubule organization"/>
    <property type="evidence" value="ECO:0007669"/>
    <property type="project" value="InterPro"/>
</dbReference>
<keyword evidence="13" id="KW-0472">Membrane</keyword>
<dbReference type="GO" id="GO:0045275">
    <property type="term" value="C:respiratory chain complex III"/>
    <property type="evidence" value="ECO:0007669"/>
    <property type="project" value="InterPro"/>
</dbReference>
<evidence type="ECO:0000256" key="5">
    <source>
        <dbReference type="ARBA" id="ARBA00022490"/>
    </source>
</evidence>
<evidence type="ECO:0000256" key="17">
    <source>
        <dbReference type="SAM" id="MobiDB-lite"/>
    </source>
</evidence>
<dbReference type="GO" id="GO:0006122">
    <property type="term" value="P:mitochondrial electron transport, ubiquinol to cytochrome c"/>
    <property type="evidence" value="ECO:0007669"/>
    <property type="project" value="InterPro"/>
</dbReference>
<dbReference type="SMART" id="SM01083">
    <property type="entry name" value="Cir_N"/>
    <property type="match status" value="1"/>
</dbReference>
<dbReference type="Proteomes" id="UP000054721">
    <property type="component" value="Unassembled WGS sequence"/>
</dbReference>
<evidence type="ECO:0000256" key="16">
    <source>
        <dbReference type="SAM" id="Coils"/>
    </source>
</evidence>
<proteinExistence type="inferred from homology"/>
<keyword evidence="6" id="KW-0679">Respiratory chain</keyword>
<dbReference type="InterPro" id="IPR043936">
    <property type="entry name" value="HOOK_N"/>
</dbReference>
<dbReference type="GO" id="GO:0005743">
    <property type="term" value="C:mitochondrial inner membrane"/>
    <property type="evidence" value="ECO:0007669"/>
    <property type="project" value="UniProtKB-SubCell"/>
</dbReference>
<reference evidence="19 20" key="1">
    <citation type="submission" date="2015-05" db="EMBL/GenBank/DDBJ databases">
        <title>Evolution of Trichinella species and genotypes.</title>
        <authorList>
            <person name="Korhonen P.K."/>
            <person name="Edoardo P."/>
            <person name="Giuseppe L.R."/>
            <person name="Gasser R.B."/>
        </authorList>
    </citation>
    <scope>NUCLEOTIDE SEQUENCE [LARGE SCALE GENOMIC DNA]</scope>
    <source>
        <strain evidence="19">ISS10</strain>
    </source>
</reference>
<evidence type="ECO:0000259" key="18">
    <source>
        <dbReference type="SMART" id="SM01083"/>
    </source>
</evidence>
<feature type="coiled-coil region" evidence="16">
    <location>
        <begin position="207"/>
        <end position="331"/>
    </location>
</feature>
<comment type="caution">
    <text evidence="19">The sequence shown here is derived from an EMBL/GenBank/DDBJ whole genome shotgun (WGS) entry which is preliminary data.</text>
</comment>
<dbReference type="EMBL" id="JYDW01000318">
    <property type="protein sequence ID" value="KRZ49342.1"/>
    <property type="molecule type" value="Genomic_DNA"/>
</dbReference>
<evidence type="ECO:0000256" key="7">
    <source>
        <dbReference type="ARBA" id="ARBA00022692"/>
    </source>
</evidence>
<dbReference type="Gene3D" id="1.20.5.260">
    <property type="entry name" value="Cytochrome b-c1 complex subunit 9"/>
    <property type="match status" value="1"/>
</dbReference>
<dbReference type="InterPro" id="IPR008636">
    <property type="entry name" value="Hook_C"/>
</dbReference>
<dbReference type="InterPro" id="IPR008027">
    <property type="entry name" value="QCR9"/>
</dbReference>